<keyword evidence="3 4" id="KW-0443">Lipid metabolism</keyword>
<dbReference type="RefSeq" id="WP_204735122.1">
    <property type="nucleotide sequence ID" value="NZ_JAVDWE010000013.1"/>
</dbReference>
<dbReference type="InterPro" id="IPR050301">
    <property type="entry name" value="NTE"/>
</dbReference>
<evidence type="ECO:0000259" key="5">
    <source>
        <dbReference type="PROSITE" id="PS51635"/>
    </source>
</evidence>
<keyword evidence="7" id="KW-1185">Reference proteome</keyword>
<organism evidence="6 7">
    <name type="scientific">Hydrogenophaga laconesensis</name>
    <dbReference type="NCBI Taxonomy" id="1805971"/>
    <lineage>
        <taxon>Bacteria</taxon>
        <taxon>Pseudomonadati</taxon>
        <taxon>Pseudomonadota</taxon>
        <taxon>Betaproteobacteria</taxon>
        <taxon>Burkholderiales</taxon>
        <taxon>Comamonadaceae</taxon>
        <taxon>Hydrogenophaga</taxon>
    </lineage>
</organism>
<evidence type="ECO:0000256" key="1">
    <source>
        <dbReference type="ARBA" id="ARBA00022801"/>
    </source>
</evidence>
<sequence>MHDQTPSSHPARPHRLAFVLGSGGVRSIAGLGIAERLAREGIRFDLVVGCSSGALFGAQIAKGMHGESALRLATTLWSAELTEQRRWRSYLQLIVPKLAGFGAGFSLRDDRLIVQRITRAFGGDRLEELPTPMRVAATEAATGWPVVLSHGSVVDALRASMAVPILFPGVVIDGRMLVDGVLSDPLPIAAASDARVVVSLGFHGSMPRRVDRLSRLVAQTSTTLINNLMQARTEAAQAGGQKVITVELDLDRRVGLWETSAMPYLFDAGWRAAEARLLDIVAALEGAQAPQPQLDFID</sequence>
<feature type="short sequence motif" description="GXSXG" evidence="4">
    <location>
        <begin position="49"/>
        <end position="53"/>
    </location>
</feature>
<evidence type="ECO:0000256" key="4">
    <source>
        <dbReference type="PROSITE-ProRule" id="PRU01161"/>
    </source>
</evidence>
<keyword evidence="2 4" id="KW-0442">Lipid degradation</keyword>
<protein>
    <submittedName>
        <fullName evidence="6">NTE family protein</fullName>
    </submittedName>
</protein>
<dbReference type="SUPFAM" id="SSF52151">
    <property type="entry name" value="FabD/lysophospholipase-like"/>
    <property type="match status" value="1"/>
</dbReference>
<name>A0ABU1VFW1_9BURK</name>
<gene>
    <name evidence="6" type="ORF">J2X09_004111</name>
</gene>
<evidence type="ECO:0000313" key="6">
    <source>
        <dbReference type="EMBL" id="MDR7096354.1"/>
    </source>
</evidence>
<feature type="active site" description="Proton acceptor" evidence="4">
    <location>
        <position position="179"/>
    </location>
</feature>
<feature type="active site" description="Nucleophile" evidence="4">
    <location>
        <position position="51"/>
    </location>
</feature>
<proteinExistence type="predicted"/>
<evidence type="ECO:0000256" key="2">
    <source>
        <dbReference type="ARBA" id="ARBA00022963"/>
    </source>
</evidence>
<comment type="caution">
    <text evidence="6">The sequence shown here is derived from an EMBL/GenBank/DDBJ whole genome shotgun (WGS) entry which is preliminary data.</text>
</comment>
<dbReference type="Gene3D" id="3.40.1090.10">
    <property type="entry name" value="Cytosolic phospholipase A2 catalytic domain"/>
    <property type="match status" value="2"/>
</dbReference>
<reference evidence="6 7" key="1">
    <citation type="submission" date="2023-07" db="EMBL/GenBank/DDBJ databases">
        <title>Sorghum-associated microbial communities from plants grown in Nebraska, USA.</title>
        <authorList>
            <person name="Schachtman D."/>
        </authorList>
    </citation>
    <scope>NUCLEOTIDE SEQUENCE [LARGE SCALE GENOMIC DNA]</scope>
    <source>
        <strain evidence="6 7">BE240</strain>
    </source>
</reference>
<dbReference type="PANTHER" id="PTHR14226:SF29">
    <property type="entry name" value="NEUROPATHY TARGET ESTERASE SWS"/>
    <property type="match status" value="1"/>
</dbReference>
<dbReference type="Pfam" id="PF01734">
    <property type="entry name" value="Patatin"/>
    <property type="match status" value="1"/>
</dbReference>
<dbReference type="InterPro" id="IPR016035">
    <property type="entry name" value="Acyl_Trfase/lysoPLipase"/>
</dbReference>
<dbReference type="PROSITE" id="PS51635">
    <property type="entry name" value="PNPLA"/>
    <property type="match status" value="1"/>
</dbReference>
<accession>A0ABU1VFW1</accession>
<dbReference type="PANTHER" id="PTHR14226">
    <property type="entry name" value="NEUROPATHY TARGET ESTERASE/SWISS CHEESE D.MELANOGASTER"/>
    <property type="match status" value="1"/>
</dbReference>
<dbReference type="InterPro" id="IPR002641">
    <property type="entry name" value="PNPLA_dom"/>
</dbReference>
<evidence type="ECO:0000313" key="7">
    <source>
        <dbReference type="Proteomes" id="UP001265550"/>
    </source>
</evidence>
<comment type="caution">
    <text evidence="4">Lacks conserved residue(s) required for the propagation of feature annotation.</text>
</comment>
<feature type="domain" description="PNPLA" evidence="5">
    <location>
        <begin position="18"/>
        <end position="192"/>
    </location>
</feature>
<keyword evidence="1 4" id="KW-0378">Hydrolase</keyword>
<evidence type="ECO:0000256" key="3">
    <source>
        <dbReference type="ARBA" id="ARBA00023098"/>
    </source>
</evidence>
<dbReference type="EMBL" id="JAVDWE010000013">
    <property type="protein sequence ID" value="MDR7096354.1"/>
    <property type="molecule type" value="Genomic_DNA"/>
</dbReference>
<dbReference type="Proteomes" id="UP001265550">
    <property type="component" value="Unassembled WGS sequence"/>
</dbReference>